<dbReference type="PANTHER" id="PTHR42743">
    <property type="entry name" value="AMINO-ACID AMINOTRANSFERASE"/>
    <property type="match status" value="1"/>
</dbReference>
<protein>
    <recommendedName>
        <fullName evidence="5">branched-chain-amino-acid transaminase</fullName>
        <ecNumber evidence="5">2.6.1.42</ecNumber>
    </recommendedName>
</protein>
<evidence type="ECO:0000256" key="6">
    <source>
        <dbReference type="ARBA" id="ARBA00048212"/>
    </source>
</evidence>
<evidence type="ECO:0000313" key="9">
    <source>
        <dbReference type="EMBL" id="KQM08755.1"/>
    </source>
</evidence>
<sequence length="277" mass="30291">MNGDLTIPTLLQGRIALVPTPYSAPLNAIAYEVIRVERGCPLFLQEHLGRLSQSLAVTGQRLPGDNGWLNGLLELFAYEPFTRNVRVDAVPNATGGVDLQAGFIASSYPTRAMYRQGVMCTLLHAERQNPQAKIWQANIRQAADALLEETAAYEAILVDRQDCITEGSRSNIIFLSRKTITTPPAEAVLPGITLSKVESAAKQIGLAWRRAPITLEELASFEACAITGTSPGVLPIARLGKVEYAILPELEELRKAYQALCTESMQAFRQLGKERNS</sequence>
<comment type="caution">
    <text evidence="9">The sequence shown here is derived from an EMBL/GenBank/DDBJ whole genome shotgun (WGS) entry which is preliminary data.</text>
</comment>
<evidence type="ECO:0000256" key="1">
    <source>
        <dbReference type="ARBA" id="ARBA00004824"/>
    </source>
</evidence>
<organism evidence="9 10">
    <name type="scientific">Candidatus [Bacteroides] periocalifornicus</name>
    <dbReference type="NCBI Taxonomy" id="1702214"/>
    <lineage>
        <taxon>Bacteria</taxon>
        <taxon>Pseudomonadati</taxon>
        <taxon>Bacteroidota</taxon>
    </lineage>
</organism>
<dbReference type="InterPro" id="IPR001544">
    <property type="entry name" value="Aminotrans_IV"/>
</dbReference>
<evidence type="ECO:0000256" key="3">
    <source>
        <dbReference type="ARBA" id="ARBA00005072"/>
    </source>
</evidence>
<evidence type="ECO:0000256" key="8">
    <source>
        <dbReference type="ARBA" id="ARBA00049229"/>
    </source>
</evidence>
<comment type="pathway">
    <text evidence="1">Amino-acid biosynthesis; L-isoleucine biosynthesis; L-isoleucine from 2-oxobutanoate: step 4/4.</text>
</comment>
<gene>
    <name evidence="9" type="ORF">AL399_05640</name>
</gene>
<comment type="pathway">
    <text evidence="3">Amino-acid biosynthesis; L-leucine biosynthesis; L-leucine from 3-methyl-2-oxobutanoate: step 4/4.</text>
</comment>
<comment type="catalytic activity">
    <reaction evidence="7">
        <text>L-isoleucine + 2-oxoglutarate = (S)-3-methyl-2-oxopentanoate + L-glutamate</text>
        <dbReference type="Rhea" id="RHEA:24801"/>
        <dbReference type="ChEBI" id="CHEBI:16810"/>
        <dbReference type="ChEBI" id="CHEBI:29985"/>
        <dbReference type="ChEBI" id="CHEBI:35146"/>
        <dbReference type="ChEBI" id="CHEBI:58045"/>
        <dbReference type="EC" id="2.6.1.42"/>
    </reaction>
</comment>
<evidence type="ECO:0000256" key="5">
    <source>
        <dbReference type="ARBA" id="ARBA00013053"/>
    </source>
</evidence>
<dbReference type="InterPro" id="IPR043132">
    <property type="entry name" value="BCAT-like_C"/>
</dbReference>
<dbReference type="EMBL" id="LIIK01000023">
    <property type="protein sequence ID" value="KQM08755.1"/>
    <property type="molecule type" value="Genomic_DNA"/>
</dbReference>
<dbReference type="PATRIC" id="fig|1702214.3.peg.171"/>
<dbReference type="SUPFAM" id="SSF56752">
    <property type="entry name" value="D-aminoacid aminotransferase-like PLP-dependent enzymes"/>
    <property type="match status" value="1"/>
</dbReference>
<proteinExistence type="inferred from homology"/>
<evidence type="ECO:0000256" key="4">
    <source>
        <dbReference type="ARBA" id="ARBA00009320"/>
    </source>
</evidence>
<dbReference type="InterPro" id="IPR036038">
    <property type="entry name" value="Aminotransferase-like"/>
</dbReference>
<dbReference type="EC" id="2.6.1.42" evidence="5"/>
<dbReference type="Pfam" id="PF01063">
    <property type="entry name" value="Aminotran_4"/>
    <property type="match status" value="1"/>
</dbReference>
<dbReference type="STRING" id="1702214.AL399_05640"/>
<dbReference type="Gene3D" id="3.20.10.10">
    <property type="entry name" value="D-amino Acid Aminotransferase, subunit A, domain 2"/>
    <property type="match status" value="1"/>
</dbReference>
<reference evidence="9" key="1">
    <citation type="submission" date="2015-08" db="EMBL/GenBank/DDBJ databases">
        <title>Candidatus Bacteriodes Periocalifornicus.</title>
        <authorList>
            <person name="McLean J.S."/>
            <person name="Kelley S."/>
        </authorList>
    </citation>
    <scope>NUCLEOTIDE SEQUENCE [LARGE SCALE GENOMIC DNA]</scope>
    <source>
        <strain evidence="9">12B</strain>
    </source>
</reference>
<dbReference type="Proteomes" id="UP000054172">
    <property type="component" value="Unassembled WGS sequence"/>
</dbReference>
<comment type="catalytic activity">
    <reaction evidence="6">
        <text>L-valine + 2-oxoglutarate = 3-methyl-2-oxobutanoate + L-glutamate</text>
        <dbReference type="Rhea" id="RHEA:24813"/>
        <dbReference type="ChEBI" id="CHEBI:11851"/>
        <dbReference type="ChEBI" id="CHEBI:16810"/>
        <dbReference type="ChEBI" id="CHEBI:29985"/>
        <dbReference type="ChEBI" id="CHEBI:57762"/>
        <dbReference type="EC" id="2.6.1.42"/>
    </reaction>
</comment>
<comment type="pathway">
    <text evidence="2">Amino-acid biosynthesis; L-valine biosynthesis; L-valine from pyruvate: step 4/4.</text>
</comment>
<evidence type="ECO:0000313" key="10">
    <source>
        <dbReference type="Proteomes" id="UP000054172"/>
    </source>
</evidence>
<evidence type="ECO:0000256" key="7">
    <source>
        <dbReference type="ARBA" id="ARBA00048798"/>
    </source>
</evidence>
<dbReference type="GO" id="GO:0046394">
    <property type="term" value="P:carboxylic acid biosynthetic process"/>
    <property type="evidence" value="ECO:0007669"/>
    <property type="project" value="UniProtKB-ARBA"/>
</dbReference>
<keyword evidence="10" id="KW-1185">Reference proteome</keyword>
<dbReference type="InterPro" id="IPR050571">
    <property type="entry name" value="Class-IV_PLP-Dep_Aminotrnsfr"/>
</dbReference>
<dbReference type="InterPro" id="IPR043131">
    <property type="entry name" value="BCAT-like_N"/>
</dbReference>
<comment type="catalytic activity">
    <reaction evidence="8">
        <text>L-leucine + 2-oxoglutarate = 4-methyl-2-oxopentanoate + L-glutamate</text>
        <dbReference type="Rhea" id="RHEA:18321"/>
        <dbReference type="ChEBI" id="CHEBI:16810"/>
        <dbReference type="ChEBI" id="CHEBI:17865"/>
        <dbReference type="ChEBI" id="CHEBI:29985"/>
        <dbReference type="ChEBI" id="CHEBI:57427"/>
        <dbReference type="EC" id="2.6.1.42"/>
    </reaction>
</comment>
<dbReference type="AlphaFoldDB" id="A0A0Q4AXP6"/>
<dbReference type="GO" id="GO:0004084">
    <property type="term" value="F:branched-chain-amino-acid transaminase activity"/>
    <property type="evidence" value="ECO:0007669"/>
    <property type="project" value="UniProtKB-EC"/>
</dbReference>
<name>A0A0Q4AXP6_9BACT</name>
<evidence type="ECO:0000256" key="2">
    <source>
        <dbReference type="ARBA" id="ARBA00004931"/>
    </source>
</evidence>
<dbReference type="Gene3D" id="3.30.470.10">
    <property type="match status" value="1"/>
</dbReference>
<comment type="similarity">
    <text evidence="4">Belongs to the class-IV pyridoxal-phosphate-dependent aminotransferase family.</text>
</comment>
<accession>A0A0Q4AXP6</accession>
<dbReference type="PANTHER" id="PTHR42743:SF11">
    <property type="entry name" value="AMINODEOXYCHORISMATE LYASE"/>
    <property type="match status" value="1"/>
</dbReference>